<sequence>MDYTDIPNDQYQPQKITKMPEITAEDVSMSNTLVNKSNDETAQHLILIKKKTKLTKKSGTIYPGRADQEQRGMAAAINNQQSYGIQQEQSLDFTKNNGDQLEDSYSLQQLSSAISVSFQVDFYQRENMNNFFDAKDSTQDPNINNKESSQTSLRLQRMQSKINQVNAMNKRISIDDTDDDKKQQEEEKITIEPYRRENTKSVSLPPINKQKTSLKRKAQSVQNNVLHDLVDFEPMLINTNHPNLHRERKLRLDWYKKQLLAEIELQTPTKYFGGKDKKSVQFRDEVNDDLCEVVFVESYKQYYQDPLKVPVKCACSCNIY</sequence>
<dbReference type="AlphaFoldDB" id="A0A078ARP7"/>
<feature type="compositionally biased region" description="Polar residues" evidence="1">
    <location>
        <begin position="139"/>
        <end position="153"/>
    </location>
</feature>
<reference evidence="2 3" key="1">
    <citation type="submission" date="2014-06" db="EMBL/GenBank/DDBJ databases">
        <authorList>
            <person name="Swart Estienne"/>
        </authorList>
    </citation>
    <scope>NUCLEOTIDE SEQUENCE [LARGE SCALE GENOMIC DNA]</scope>
    <source>
        <strain evidence="2 3">130c</strain>
    </source>
</reference>
<evidence type="ECO:0000313" key="3">
    <source>
        <dbReference type="Proteomes" id="UP000039865"/>
    </source>
</evidence>
<keyword evidence="3" id="KW-1185">Reference proteome</keyword>
<dbReference type="Proteomes" id="UP000039865">
    <property type="component" value="Unassembled WGS sequence"/>
</dbReference>
<name>A0A078ARP7_STYLE</name>
<feature type="region of interest" description="Disordered" evidence="1">
    <location>
        <begin position="196"/>
        <end position="216"/>
    </location>
</feature>
<accession>A0A078ARP7</accession>
<protein>
    <submittedName>
        <fullName evidence="2">Uncharacterized protein</fullName>
    </submittedName>
</protein>
<gene>
    <name evidence="2" type="primary">Contig10340.g11031</name>
    <name evidence="2" type="ORF">STYLEM_13722</name>
</gene>
<dbReference type="InParanoid" id="A0A078ARP7"/>
<dbReference type="SMR" id="A0A078ARP7"/>
<feature type="region of interest" description="Disordered" evidence="1">
    <location>
        <begin position="133"/>
        <end position="153"/>
    </location>
</feature>
<dbReference type="EMBL" id="CCKQ01013036">
    <property type="protein sequence ID" value="CDW84656.1"/>
    <property type="molecule type" value="Genomic_DNA"/>
</dbReference>
<organism evidence="2 3">
    <name type="scientific">Stylonychia lemnae</name>
    <name type="common">Ciliate</name>
    <dbReference type="NCBI Taxonomy" id="5949"/>
    <lineage>
        <taxon>Eukaryota</taxon>
        <taxon>Sar</taxon>
        <taxon>Alveolata</taxon>
        <taxon>Ciliophora</taxon>
        <taxon>Intramacronucleata</taxon>
        <taxon>Spirotrichea</taxon>
        <taxon>Stichotrichia</taxon>
        <taxon>Sporadotrichida</taxon>
        <taxon>Oxytrichidae</taxon>
        <taxon>Stylonychinae</taxon>
        <taxon>Stylonychia</taxon>
    </lineage>
</organism>
<evidence type="ECO:0000256" key="1">
    <source>
        <dbReference type="SAM" id="MobiDB-lite"/>
    </source>
</evidence>
<proteinExistence type="predicted"/>
<evidence type="ECO:0000313" key="2">
    <source>
        <dbReference type="EMBL" id="CDW84656.1"/>
    </source>
</evidence>